<keyword evidence="2" id="KW-1185">Reference proteome</keyword>
<dbReference type="EMBL" id="JXSL01000035">
    <property type="protein sequence ID" value="KIL96695.1"/>
    <property type="molecule type" value="Genomic_DNA"/>
</dbReference>
<reference evidence="1 2" key="1">
    <citation type="submission" date="2015-01" db="EMBL/GenBank/DDBJ databases">
        <title>Genome Sequence of Magnetospirillum magnetotacticum Strain MS-1.</title>
        <authorList>
            <person name="Marinov G.K."/>
            <person name="Smalley M.D."/>
            <person name="DeSalvo G."/>
        </authorList>
    </citation>
    <scope>NUCLEOTIDE SEQUENCE [LARGE SCALE GENOMIC DNA]</scope>
    <source>
        <strain evidence="1 2">MS-1</strain>
    </source>
</reference>
<sequence>MRIGPLLREVSGHHPWNDVLVPEEWISGRVAEFPFILGFGPAGRFQSPAKHVGAEPPEIRGVFICVIGPARFLKFKLGIEDHAPNVTALQFADDIALDLGPRFNEPVIDLLALRMDLGELASVPVLIDADLVPPPGKGQTIVFGYHWFPPQVVKQFVGSGPDPDQPLSGFPWVVRAQAPLQFSAPEPTDQIYWNSLPKVIGGTPPHEACGHGSVSHRCVPVECRKVRVYAGFRRAADFQRGLAGSRPLRHLLP</sequence>
<dbReference type="AlphaFoldDB" id="A0A0C2YPW6"/>
<proteinExistence type="predicted"/>
<evidence type="ECO:0000313" key="2">
    <source>
        <dbReference type="Proteomes" id="UP000031971"/>
    </source>
</evidence>
<dbReference type="Proteomes" id="UP000031971">
    <property type="component" value="Unassembled WGS sequence"/>
</dbReference>
<gene>
    <name evidence="1" type="ORF">CCC_01561</name>
</gene>
<accession>A0A0C2YPW6</accession>
<evidence type="ECO:0000313" key="1">
    <source>
        <dbReference type="EMBL" id="KIL96695.1"/>
    </source>
</evidence>
<organism evidence="1 2">
    <name type="scientific">Paramagnetospirillum magnetotacticum MS-1</name>
    <dbReference type="NCBI Taxonomy" id="272627"/>
    <lineage>
        <taxon>Bacteria</taxon>
        <taxon>Pseudomonadati</taxon>
        <taxon>Pseudomonadota</taxon>
        <taxon>Alphaproteobacteria</taxon>
        <taxon>Rhodospirillales</taxon>
        <taxon>Magnetospirillaceae</taxon>
        <taxon>Paramagnetospirillum</taxon>
    </lineage>
</organism>
<name>A0A0C2YPW6_PARME</name>
<comment type="caution">
    <text evidence="1">The sequence shown here is derived from an EMBL/GenBank/DDBJ whole genome shotgun (WGS) entry which is preliminary data.</text>
</comment>
<protein>
    <submittedName>
        <fullName evidence="1">Uncharacterized protein</fullName>
    </submittedName>
</protein>